<dbReference type="GO" id="GO:0008324">
    <property type="term" value="F:monoatomic cation transmembrane transporter activity"/>
    <property type="evidence" value="ECO:0007669"/>
    <property type="project" value="InterPro"/>
</dbReference>
<dbReference type="FunFam" id="1.20.1510.10:FF:000006">
    <property type="entry name" value="Divalent cation efflux transporter"/>
    <property type="match status" value="1"/>
</dbReference>
<evidence type="ECO:0000256" key="7">
    <source>
        <dbReference type="SAM" id="Phobius"/>
    </source>
</evidence>
<comment type="subcellular location">
    <subcellularLocation>
        <location evidence="1">Membrane</location>
        <topology evidence="1">Multi-pass membrane protein</topology>
    </subcellularLocation>
</comment>
<dbReference type="NCBIfam" id="TIGR01297">
    <property type="entry name" value="CDF"/>
    <property type="match status" value="1"/>
</dbReference>
<dbReference type="SUPFAM" id="SSF161111">
    <property type="entry name" value="Cation efflux protein transmembrane domain-like"/>
    <property type="match status" value="1"/>
</dbReference>
<organism evidence="9">
    <name type="scientific">uncultured bacterium Contig2</name>
    <dbReference type="NCBI Taxonomy" id="1393529"/>
    <lineage>
        <taxon>Bacteria</taxon>
        <taxon>environmental samples</taxon>
    </lineage>
</organism>
<dbReference type="SUPFAM" id="SSF160240">
    <property type="entry name" value="Cation efflux protein cytoplasmic domain-like"/>
    <property type="match status" value="1"/>
</dbReference>
<keyword evidence="3" id="KW-0813">Transport</keyword>
<evidence type="ECO:0000256" key="5">
    <source>
        <dbReference type="ARBA" id="ARBA00022989"/>
    </source>
</evidence>
<evidence type="ECO:0000313" key="9">
    <source>
        <dbReference type="EMBL" id="AHF24822.1"/>
    </source>
</evidence>
<dbReference type="EMBL" id="KC246807">
    <property type="protein sequence ID" value="AHF24822.1"/>
    <property type="molecule type" value="Genomic_DNA"/>
</dbReference>
<evidence type="ECO:0000256" key="1">
    <source>
        <dbReference type="ARBA" id="ARBA00004141"/>
    </source>
</evidence>
<dbReference type="AlphaFoldDB" id="W0FPQ1"/>
<dbReference type="Pfam" id="PF01545">
    <property type="entry name" value="Cation_efflux"/>
    <property type="match status" value="1"/>
</dbReference>
<accession>W0FPQ1</accession>
<dbReference type="Gene3D" id="3.30.70.1350">
    <property type="entry name" value="Cation efflux protein, cytoplasmic domain"/>
    <property type="match status" value="1"/>
</dbReference>
<dbReference type="PANTHER" id="PTHR43840">
    <property type="entry name" value="MITOCHONDRIAL METAL TRANSPORTER 1-RELATED"/>
    <property type="match status" value="1"/>
</dbReference>
<feature type="transmembrane region" description="Helical" evidence="7">
    <location>
        <begin position="208"/>
        <end position="226"/>
    </location>
</feature>
<keyword evidence="4 7" id="KW-0812">Transmembrane</keyword>
<proteinExistence type="inferred from homology"/>
<comment type="similarity">
    <text evidence="2">Belongs to the cation diffusion facilitator (CDF) transporter (TC 2.A.4) family.</text>
</comment>
<feature type="transmembrane region" description="Helical" evidence="7">
    <location>
        <begin position="106"/>
        <end position="123"/>
    </location>
</feature>
<keyword evidence="5 7" id="KW-1133">Transmembrane helix</keyword>
<dbReference type="InterPro" id="IPR002524">
    <property type="entry name" value="Cation_efflux"/>
</dbReference>
<evidence type="ECO:0000259" key="8">
    <source>
        <dbReference type="Pfam" id="PF01545"/>
    </source>
</evidence>
<dbReference type="Gene3D" id="1.20.1510.10">
    <property type="entry name" value="Cation efflux protein transmembrane domain"/>
    <property type="match status" value="1"/>
</dbReference>
<dbReference type="InterPro" id="IPR027469">
    <property type="entry name" value="Cation_efflux_TMD_sf"/>
</dbReference>
<dbReference type="GO" id="GO:0016020">
    <property type="term" value="C:membrane"/>
    <property type="evidence" value="ECO:0007669"/>
    <property type="project" value="UniProtKB-SubCell"/>
</dbReference>
<evidence type="ECO:0000256" key="3">
    <source>
        <dbReference type="ARBA" id="ARBA00022448"/>
    </source>
</evidence>
<sequence>MLRGFLFNADYRGGTTMGESLNPHPVKAAENSREKTIVKTSIVGIIANVFLAAFKAVIGLMTNSIAIVLDAVNNISDAGSSLITIVGTKLAGREPDKKHPFGYGRIEYLSAMVISVIVLYAGITSFVESVKQIIHPETPDYNTVSLIIVAVAVVVKILLGRYVKGVGEKVNSDSLINSGKDAMLDSIISASTLAAAGIFLIFHVSLEAWLGAVISLVIIKSGVGMLRDTISQILGERNDMELVKGIKETVMDFPDVQGAYDLVLNNYGPDTWNGSIHIEVPDTYSADQLDQLIREITMKVLAEHHVILTAIGVYSVNTKDENVIRIRRRVQDIVLANEYVRQMHGFYLLEDQKTMRFDVVVSLDAKDRKAVYREVKESVQKEFPDYKLQVAMDTDFAEE</sequence>
<evidence type="ECO:0000256" key="4">
    <source>
        <dbReference type="ARBA" id="ARBA00022692"/>
    </source>
</evidence>
<feature type="transmembrane region" description="Helical" evidence="7">
    <location>
        <begin position="37"/>
        <end position="58"/>
    </location>
</feature>
<protein>
    <submittedName>
        <fullName evidence="9">Cation diffusion facilitator family transporter</fullName>
    </submittedName>
</protein>
<keyword evidence="6 7" id="KW-0472">Membrane</keyword>
<evidence type="ECO:0000256" key="2">
    <source>
        <dbReference type="ARBA" id="ARBA00008114"/>
    </source>
</evidence>
<dbReference type="InterPro" id="IPR036837">
    <property type="entry name" value="Cation_efflux_CTD_sf"/>
</dbReference>
<evidence type="ECO:0000256" key="6">
    <source>
        <dbReference type="ARBA" id="ARBA00023136"/>
    </source>
</evidence>
<dbReference type="InterPro" id="IPR050291">
    <property type="entry name" value="CDF_Transporter"/>
</dbReference>
<feature type="transmembrane region" description="Helical" evidence="7">
    <location>
        <begin position="143"/>
        <end position="163"/>
    </location>
</feature>
<dbReference type="PANTHER" id="PTHR43840:SF50">
    <property type="entry name" value="MANGANESE EFFLUX SYSTEM PROTEIN MNES"/>
    <property type="match status" value="1"/>
</dbReference>
<dbReference type="InterPro" id="IPR058533">
    <property type="entry name" value="Cation_efflux_TM"/>
</dbReference>
<feature type="domain" description="Cation efflux protein transmembrane" evidence="8">
    <location>
        <begin position="42"/>
        <end position="234"/>
    </location>
</feature>
<reference evidence="9" key="1">
    <citation type="journal article" date="2013" name="PLoS ONE">
        <title>Metagenomic insights into the carbohydrate-active enzymes carried by the microorganisms adhering to solid digesta in the rumen of cows.</title>
        <authorList>
            <person name="Wang L."/>
            <person name="Hatem A."/>
            <person name="Catalyurek U.V."/>
            <person name="Morrison M."/>
            <person name="Yu Z."/>
        </authorList>
    </citation>
    <scope>NUCLEOTIDE SEQUENCE</scope>
</reference>
<name>W0FPQ1_9BACT</name>